<dbReference type="Pfam" id="PF00069">
    <property type="entry name" value="Pkinase"/>
    <property type="match status" value="1"/>
</dbReference>
<evidence type="ECO:0000256" key="6">
    <source>
        <dbReference type="ARBA" id="ARBA00022679"/>
    </source>
</evidence>
<dbReference type="SUPFAM" id="SSF52058">
    <property type="entry name" value="L domain-like"/>
    <property type="match status" value="2"/>
</dbReference>
<dbReference type="RefSeq" id="XP_071918986.1">
    <property type="nucleotide sequence ID" value="XM_072062885.1"/>
</dbReference>
<feature type="domain" description="Protein kinase" evidence="19">
    <location>
        <begin position="719"/>
        <end position="999"/>
    </location>
</feature>
<dbReference type="PROSITE" id="PS00108">
    <property type="entry name" value="PROTEIN_KINASE_ST"/>
    <property type="match status" value="1"/>
</dbReference>
<evidence type="ECO:0000313" key="21">
    <source>
        <dbReference type="RefSeq" id="XP_071918986.1"/>
    </source>
</evidence>
<dbReference type="Pfam" id="PF08263">
    <property type="entry name" value="LRRNT_2"/>
    <property type="match status" value="1"/>
</dbReference>
<evidence type="ECO:0000256" key="7">
    <source>
        <dbReference type="ARBA" id="ARBA00022692"/>
    </source>
</evidence>
<dbReference type="SMART" id="SM00369">
    <property type="entry name" value="LRR_TYP"/>
    <property type="match status" value="9"/>
</dbReference>
<evidence type="ECO:0000256" key="15">
    <source>
        <dbReference type="ARBA" id="ARBA00048679"/>
    </source>
</evidence>
<evidence type="ECO:0000256" key="5">
    <source>
        <dbReference type="ARBA" id="ARBA00022614"/>
    </source>
</evidence>
<dbReference type="Gene3D" id="1.10.510.10">
    <property type="entry name" value="Transferase(Phosphotransferase) domain 1"/>
    <property type="match status" value="1"/>
</dbReference>
<keyword evidence="12 17" id="KW-1133">Transmembrane helix</keyword>
<dbReference type="PROSITE" id="PS50011">
    <property type="entry name" value="PROTEIN_KINASE_DOM"/>
    <property type="match status" value="1"/>
</dbReference>
<comment type="subcellular location">
    <subcellularLocation>
        <location evidence="1">Membrane</location>
    </subcellularLocation>
</comment>
<dbReference type="PANTHER" id="PTHR48005">
    <property type="entry name" value="LEUCINE RICH REPEAT KINASE 2"/>
    <property type="match status" value="1"/>
</dbReference>
<dbReference type="InterPro" id="IPR000719">
    <property type="entry name" value="Prot_kinase_dom"/>
</dbReference>
<evidence type="ECO:0000256" key="9">
    <source>
        <dbReference type="ARBA" id="ARBA00022741"/>
    </source>
</evidence>
<dbReference type="InterPro" id="IPR051420">
    <property type="entry name" value="Ser_Thr_Kinases_DiverseReg"/>
</dbReference>
<dbReference type="Proteomes" id="UP001652660">
    <property type="component" value="Chromosome 8c"/>
</dbReference>
<comment type="catalytic activity">
    <reaction evidence="15">
        <text>L-seryl-[protein] + ATP = O-phospho-L-seryl-[protein] + ADP + H(+)</text>
        <dbReference type="Rhea" id="RHEA:17989"/>
        <dbReference type="Rhea" id="RHEA-COMP:9863"/>
        <dbReference type="Rhea" id="RHEA-COMP:11604"/>
        <dbReference type="ChEBI" id="CHEBI:15378"/>
        <dbReference type="ChEBI" id="CHEBI:29999"/>
        <dbReference type="ChEBI" id="CHEBI:30616"/>
        <dbReference type="ChEBI" id="CHEBI:83421"/>
        <dbReference type="ChEBI" id="CHEBI:456216"/>
        <dbReference type="EC" id="2.7.11.1"/>
    </reaction>
</comment>
<keyword evidence="5" id="KW-0433">Leucine-rich repeat</keyword>
<evidence type="ECO:0000256" key="14">
    <source>
        <dbReference type="ARBA" id="ARBA00047899"/>
    </source>
</evidence>
<dbReference type="InterPro" id="IPR013210">
    <property type="entry name" value="LRR_N_plant-typ"/>
</dbReference>
<name>A0ABM4VHH0_COFAR</name>
<keyword evidence="18" id="KW-0732">Signal</keyword>
<evidence type="ECO:0000259" key="19">
    <source>
        <dbReference type="PROSITE" id="PS50011"/>
    </source>
</evidence>
<evidence type="ECO:0000256" key="17">
    <source>
        <dbReference type="SAM" id="Phobius"/>
    </source>
</evidence>
<feature type="binding site" evidence="16">
    <location>
        <position position="749"/>
    </location>
    <ligand>
        <name>ATP</name>
        <dbReference type="ChEBI" id="CHEBI:30616"/>
    </ligand>
</feature>
<proteinExistence type="inferred from homology"/>
<feature type="transmembrane region" description="Helical" evidence="17">
    <location>
        <begin position="658"/>
        <end position="682"/>
    </location>
</feature>
<dbReference type="GeneID" id="113706080"/>
<gene>
    <name evidence="21" type="primary">LOC113706080</name>
</gene>
<keyword evidence="4" id="KW-0723">Serine/threonine-protein kinase</keyword>
<evidence type="ECO:0000256" key="16">
    <source>
        <dbReference type="PROSITE-ProRule" id="PRU10141"/>
    </source>
</evidence>
<evidence type="ECO:0000313" key="20">
    <source>
        <dbReference type="Proteomes" id="UP001652660"/>
    </source>
</evidence>
<dbReference type="PANTHER" id="PTHR48005:SF88">
    <property type="entry name" value="PROTEIN KINASE DOMAIN-CONTAINING PROTEIN"/>
    <property type="match status" value="1"/>
</dbReference>
<feature type="signal peptide" evidence="18">
    <location>
        <begin position="1"/>
        <end position="30"/>
    </location>
</feature>
<keyword evidence="10" id="KW-0418">Kinase</keyword>
<keyword evidence="6" id="KW-0808">Transferase</keyword>
<dbReference type="SUPFAM" id="SSF52047">
    <property type="entry name" value="RNI-like"/>
    <property type="match status" value="1"/>
</dbReference>
<dbReference type="InterPro" id="IPR011009">
    <property type="entry name" value="Kinase-like_dom_sf"/>
</dbReference>
<comment type="similarity">
    <text evidence="2">Belongs to the protein kinase superfamily. Ser/Thr protein kinase family.</text>
</comment>
<dbReference type="Gene3D" id="3.80.10.10">
    <property type="entry name" value="Ribonuclease Inhibitor"/>
    <property type="match status" value="5"/>
</dbReference>
<dbReference type="PROSITE" id="PS00107">
    <property type="entry name" value="PROTEIN_KINASE_ATP"/>
    <property type="match status" value="1"/>
</dbReference>
<keyword evidence="8" id="KW-0677">Repeat</keyword>
<dbReference type="InterPro" id="IPR017441">
    <property type="entry name" value="Protein_kinase_ATP_BS"/>
</dbReference>
<dbReference type="PROSITE" id="PS51450">
    <property type="entry name" value="LRR"/>
    <property type="match status" value="1"/>
</dbReference>
<protein>
    <recommendedName>
        <fullName evidence="3">non-specific serine/threonine protein kinase</fullName>
        <ecNumber evidence="3">2.7.11.1</ecNumber>
    </recommendedName>
</protein>
<comment type="catalytic activity">
    <reaction evidence="14">
        <text>L-threonyl-[protein] + ATP = O-phospho-L-threonyl-[protein] + ADP + H(+)</text>
        <dbReference type="Rhea" id="RHEA:46608"/>
        <dbReference type="Rhea" id="RHEA-COMP:11060"/>
        <dbReference type="Rhea" id="RHEA-COMP:11605"/>
        <dbReference type="ChEBI" id="CHEBI:15378"/>
        <dbReference type="ChEBI" id="CHEBI:30013"/>
        <dbReference type="ChEBI" id="CHEBI:30616"/>
        <dbReference type="ChEBI" id="CHEBI:61977"/>
        <dbReference type="ChEBI" id="CHEBI:456216"/>
        <dbReference type="EC" id="2.7.11.1"/>
    </reaction>
</comment>
<keyword evidence="11 16" id="KW-0067">ATP-binding</keyword>
<dbReference type="Pfam" id="PF13855">
    <property type="entry name" value="LRR_8"/>
    <property type="match status" value="1"/>
</dbReference>
<dbReference type="SMART" id="SM00220">
    <property type="entry name" value="S_TKc"/>
    <property type="match status" value="1"/>
</dbReference>
<keyword evidence="20" id="KW-1185">Reference proteome</keyword>
<dbReference type="SUPFAM" id="SSF56112">
    <property type="entry name" value="Protein kinase-like (PK-like)"/>
    <property type="match status" value="1"/>
</dbReference>
<keyword evidence="9 16" id="KW-0547">Nucleotide-binding</keyword>
<evidence type="ECO:0000256" key="10">
    <source>
        <dbReference type="ARBA" id="ARBA00022777"/>
    </source>
</evidence>
<dbReference type="InterPro" id="IPR032675">
    <property type="entry name" value="LRR_dom_sf"/>
</dbReference>
<reference evidence="21" key="1">
    <citation type="submission" date="2025-08" db="UniProtKB">
        <authorList>
            <consortium name="RefSeq"/>
        </authorList>
    </citation>
    <scope>IDENTIFICATION</scope>
    <source>
        <tissue evidence="21">Leaves</tissue>
    </source>
</reference>
<evidence type="ECO:0000256" key="3">
    <source>
        <dbReference type="ARBA" id="ARBA00012513"/>
    </source>
</evidence>
<feature type="chain" id="PRO_5047040398" description="non-specific serine/threonine protein kinase" evidence="18">
    <location>
        <begin position="31"/>
        <end position="1153"/>
    </location>
</feature>
<evidence type="ECO:0000256" key="4">
    <source>
        <dbReference type="ARBA" id="ARBA00022527"/>
    </source>
</evidence>
<dbReference type="InterPro" id="IPR008271">
    <property type="entry name" value="Ser/Thr_kinase_AS"/>
</dbReference>
<dbReference type="InterPro" id="IPR001611">
    <property type="entry name" value="Leu-rich_rpt"/>
</dbReference>
<evidence type="ECO:0000256" key="13">
    <source>
        <dbReference type="ARBA" id="ARBA00023136"/>
    </source>
</evidence>
<evidence type="ECO:0000256" key="11">
    <source>
        <dbReference type="ARBA" id="ARBA00022840"/>
    </source>
</evidence>
<evidence type="ECO:0000256" key="18">
    <source>
        <dbReference type="SAM" id="SignalP"/>
    </source>
</evidence>
<keyword evidence="7 17" id="KW-0812">Transmembrane</keyword>
<accession>A0ABM4VHH0</accession>
<sequence>MWGFRSSSTLANMFLLLLVAMNLSVSHVSASKQFQNETDHLALLEFKNQIYDDPFGVLNSWNHSQHHCRWEGVTCSSRHQRVMALTLRHKHLFGTVSPHVGNLSFMRFIHLEENQFHGEVPQEFGRLFRLRVLNLSNNALGGKIPANLGYCSELITINLAGNNLEGKIPMDELSNLKKLENFNIYSNNLTGEIPSSIGNLSSSLIGLSLGFNNLEGNLPKEMGLLKKVAVLIVGGNKLSGIIPASIFNSSAITVISVGGNSFHGNLPTNIGLTLPKLKRLYVGGNKFFGNFPTSITNASGLELIAIPSNEFKGQIPTNLGDLTNLRFLNLERNLFGSNSTGDLDFIASLTNCSDLSVFSLSGNNFGGNIPKVMANLSHQLTELYMGGNQLSGTIPEGFGHLVNLYILTLEANSLFGLIPRDFGKLQNLQLLSLAQNELSGQIVPTLCNATVLYRLELSTNQFEGGNIFDNVLMNCQNLQYLDISQNKFTGIISPQFLQTHSSLMYMKMGENSFSGSLPSEIGKLIHLVDFNVSHNQLAGDIPISLADCSNLANLSMQANFFQGTIPPNLAALKSIQQIDLSSNNLTGPIPRELEKLQFLRYLNLSYNDIEGEVPNTGIFSNASQISLIGNNKLCGGIPELEFPPCRVIRWKNRGKMKVIILLSIVLLATLLVLGTALLYLLVYRKRERRLVAGFSSMPTRVNKLLRISYHELQRATSGFSPENLIGSGHFGAVYKGTLEKHGNKLVAAKVLDLQKNGAKKSFKAECKTLRNIRHRNLVSIVSYCSSIDSKGDEFKALVYEFMEYGNLDLWLHPAETTDQATSSRSLNLSQKLNIAIDVASALQYLHNHCEAEIVHCDLKPSNILLDNDLVAHVGDFGLARLLPNPNNRSSQQGTSSAIAIKGTIGYAAPEYGMGHAASTPGDVYSYGILLLEMITKRRPTDDILIGSGEEKVLKIVIPADSQFGVPTPKNFYHSIINLLQINPSSHPTAHGSSQYHVGISLIINISEHFSPSHWEGVTCSARHQRVIALILRHKQLSGTISPHVRNLSFMRFILLAENQFHGEIPQEFGRLFRLRALNLSSNAISGKIPAKLNYCAEMIAVDLTSNKLEGKIPIDQLSYLKKLEFLSSRKQFDRRDSLLHWELIIADYTQSCL</sequence>
<evidence type="ECO:0000256" key="12">
    <source>
        <dbReference type="ARBA" id="ARBA00022989"/>
    </source>
</evidence>
<evidence type="ECO:0000256" key="8">
    <source>
        <dbReference type="ARBA" id="ARBA00022737"/>
    </source>
</evidence>
<organism evidence="20 21">
    <name type="scientific">Coffea arabica</name>
    <name type="common">Arabian coffee</name>
    <dbReference type="NCBI Taxonomy" id="13443"/>
    <lineage>
        <taxon>Eukaryota</taxon>
        <taxon>Viridiplantae</taxon>
        <taxon>Streptophyta</taxon>
        <taxon>Embryophyta</taxon>
        <taxon>Tracheophyta</taxon>
        <taxon>Spermatophyta</taxon>
        <taxon>Magnoliopsida</taxon>
        <taxon>eudicotyledons</taxon>
        <taxon>Gunneridae</taxon>
        <taxon>Pentapetalae</taxon>
        <taxon>asterids</taxon>
        <taxon>lamiids</taxon>
        <taxon>Gentianales</taxon>
        <taxon>Rubiaceae</taxon>
        <taxon>Ixoroideae</taxon>
        <taxon>Gardenieae complex</taxon>
        <taxon>Bertiereae - Coffeeae clade</taxon>
        <taxon>Coffeeae</taxon>
        <taxon>Coffea</taxon>
    </lineage>
</organism>
<keyword evidence="13 17" id="KW-0472">Membrane</keyword>
<evidence type="ECO:0000256" key="2">
    <source>
        <dbReference type="ARBA" id="ARBA00008684"/>
    </source>
</evidence>
<dbReference type="Gene3D" id="3.30.200.20">
    <property type="entry name" value="Phosphorylase Kinase, domain 1"/>
    <property type="match status" value="1"/>
</dbReference>
<dbReference type="EC" id="2.7.11.1" evidence="3"/>
<dbReference type="InterPro" id="IPR003591">
    <property type="entry name" value="Leu-rich_rpt_typical-subtyp"/>
</dbReference>
<dbReference type="Pfam" id="PF00560">
    <property type="entry name" value="LRR_1"/>
    <property type="match status" value="4"/>
</dbReference>
<evidence type="ECO:0000256" key="1">
    <source>
        <dbReference type="ARBA" id="ARBA00004370"/>
    </source>
</evidence>